<evidence type="ECO:0000256" key="1">
    <source>
        <dbReference type="ARBA" id="ARBA00022603"/>
    </source>
</evidence>
<evidence type="ECO:0000256" key="2">
    <source>
        <dbReference type="ARBA" id="ARBA00022679"/>
    </source>
</evidence>
<dbReference type="PANTHER" id="PTHR43712:SF2">
    <property type="entry name" value="O-METHYLTRANSFERASE CICE"/>
    <property type="match status" value="1"/>
</dbReference>
<evidence type="ECO:0000313" key="6">
    <source>
        <dbReference type="Proteomes" id="UP001175227"/>
    </source>
</evidence>
<dbReference type="InterPro" id="IPR012967">
    <property type="entry name" value="COMT_dimerisation"/>
</dbReference>
<keyword evidence="3" id="KW-0949">S-adenosyl-L-methionine</keyword>
<evidence type="ECO:0000256" key="3">
    <source>
        <dbReference type="ARBA" id="ARBA00022691"/>
    </source>
</evidence>
<dbReference type="SUPFAM" id="SSF46785">
    <property type="entry name" value="Winged helix' DNA-binding domain"/>
    <property type="match status" value="1"/>
</dbReference>
<name>A0AA39NTN1_9AGAR</name>
<feature type="domain" description="O-methyltransferase dimerisation" evidence="4">
    <location>
        <begin position="62"/>
        <end position="132"/>
    </location>
</feature>
<dbReference type="GO" id="GO:0008168">
    <property type="term" value="F:methyltransferase activity"/>
    <property type="evidence" value="ECO:0007669"/>
    <property type="project" value="UniProtKB-KW"/>
</dbReference>
<keyword evidence="2" id="KW-0808">Transferase</keyword>
<evidence type="ECO:0000259" key="4">
    <source>
        <dbReference type="Pfam" id="PF08100"/>
    </source>
</evidence>
<keyword evidence="6" id="KW-1185">Reference proteome</keyword>
<gene>
    <name evidence="5" type="ORF">IW261DRAFT_1666959</name>
</gene>
<sequence length="147" mass="15687">CEARGVPFPELNDVLSFQSEAIRSDADVAEAIQVIAAASAQLLATARAPIATLSVVAYQWDVPACLGAANNVNVAEILCDPGPKGTHIDDIAKRNGMNAGQIGRVLRLLASHHIFREVSPDVFVNNCVSSLLDSKKPVEELEKNSLR</sequence>
<dbReference type="EMBL" id="JAUEPR010000048">
    <property type="protein sequence ID" value="KAK0471655.1"/>
    <property type="molecule type" value="Genomic_DNA"/>
</dbReference>
<dbReference type="GO" id="GO:0032259">
    <property type="term" value="P:methylation"/>
    <property type="evidence" value="ECO:0007669"/>
    <property type="project" value="UniProtKB-KW"/>
</dbReference>
<keyword evidence="1" id="KW-0489">Methyltransferase</keyword>
<dbReference type="PANTHER" id="PTHR43712">
    <property type="entry name" value="PUTATIVE (AFU_ORTHOLOGUE AFUA_4G14580)-RELATED"/>
    <property type="match status" value="1"/>
</dbReference>
<comment type="caution">
    <text evidence="5">The sequence shown here is derived from an EMBL/GenBank/DDBJ whole genome shotgun (WGS) entry which is preliminary data.</text>
</comment>
<feature type="non-terminal residue" evidence="5">
    <location>
        <position position="147"/>
    </location>
</feature>
<dbReference type="AlphaFoldDB" id="A0AA39NTN1"/>
<evidence type="ECO:0000313" key="5">
    <source>
        <dbReference type="EMBL" id="KAK0471655.1"/>
    </source>
</evidence>
<reference evidence="5" key="1">
    <citation type="submission" date="2023-06" db="EMBL/GenBank/DDBJ databases">
        <authorList>
            <consortium name="Lawrence Berkeley National Laboratory"/>
            <person name="Ahrendt S."/>
            <person name="Sahu N."/>
            <person name="Indic B."/>
            <person name="Wong-Bajracharya J."/>
            <person name="Merenyi Z."/>
            <person name="Ke H.-M."/>
            <person name="Monk M."/>
            <person name="Kocsube S."/>
            <person name="Drula E."/>
            <person name="Lipzen A."/>
            <person name="Balint B."/>
            <person name="Henrissat B."/>
            <person name="Andreopoulos B."/>
            <person name="Martin F.M."/>
            <person name="Harder C.B."/>
            <person name="Rigling D."/>
            <person name="Ford K.L."/>
            <person name="Foster G.D."/>
            <person name="Pangilinan J."/>
            <person name="Papanicolaou A."/>
            <person name="Barry K."/>
            <person name="LaButti K."/>
            <person name="Viragh M."/>
            <person name="Koriabine M."/>
            <person name="Yan M."/>
            <person name="Riley R."/>
            <person name="Champramary S."/>
            <person name="Plett K.L."/>
            <person name="Tsai I.J."/>
            <person name="Slot J."/>
            <person name="Sipos G."/>
            <person name="Plett J."/>
            <person name="Nagy L.G."/>
            <person name="Grigoriev I.V."/>
        </authorList>
    </citation>
    <scope>NUCLEOTIDE SEQUENCE</scope>
    <source>
        <strain evidence="5">ICMP 16352</strain>
    </source>
</reference>
<dbReference type="InterPro" id="IPR036390">
    <property type="entry name" value="WH_DNA-bd_sf"/>
</dbReference>
<proteinExistence type="predicted"/>
<accession>A0AA39NTN1</accession>
<dbReference type="Pfam" id="PF08100">
    <property type="entry name" value="Dimerisation"/>
    <property type="match status" value="1"/>
</dbReference>
<dbReference type="Proteomes" id="UP001175227">
    <property type="component" value="Unassembled WGS sequence"/>
</dbReference>
<organism evidence="5 6">
    <name type="scientific">Armillaria novae-zelandiae</name>
    <dbReference type="NCBI Taxonomy" id="153914"/>
    <lineage>
        <taxon>Eukaryota</taxon>
        <taxon>Fungi</taxon>
        <taxon>Dikarya</taxon>
        <taxon>Basidiomycota</taxon>
        <taxon>Agaricomycotina</taxon>
        <taxon>Agaricomycetes</taxon>
        <taxon>Agaricomycetidae</taxon>
        <taxon>Agaricales</taxon>
        <taxon>Marasmiineae</taxon>
        <taxon>Physalacriaceae</taxon>
        <taxon>Armillaria</taxon>
    </lineage>
</organism>
<protein>
    <recommendedName>
        <fullName evidence="4">O-methyltransferase dimerisation domain-containing protein</fullName>
    </recommendedName>
</protein>
<dbReference type="InterPro" id="IPR036388">
    <property type="entry name" value="WH-like_DNA-bd_sf"/>
</dbReference>
<dbReference type="Gene3D" id="1.10.10.10">
    <property type="entry name" value="Winged helix-like DNA-binding domain superfamily/Winged helix DNA-binding domain"/>
    <property type="match status" value="1"/>
</dbReference>
<feature type="non-terminal residue" evidence="5">
    <location>
        <position position="1"/>
    </location>
</feature>